<dbReference type="SUPFAM" id="SSF141523">
    <property type="entry name" value="L,D-transpeptidase catalytic domain-like"/>
    <property type="match status" value="1"/>
</dbReference>
<dbReference type="PANTHER" id="PTHR30582">
    <property type="entry name" value="L,D-TRANSPEPTIDASE"/>
    <property type="match status" value="1"/>
</dbReference>
<evidence type="ECO:0000256" key="1">
    <source>
        <dbReference type="ARBA" id="ARBA00004752"/>
    </source>
</evidence>
<dbReference type="Gene3D" id="2.40.440.10">
    <property type="entry name" value="L,D-transpeptidase catalytic domain-like"/>
    <property type="match status" value="1"/>
</dbReference>
<feature type="signal peptide" evidence="8">
    <location>
        <begin position="1"/>
        <end position="26"/>
    </location>
</feature>
<dbReference type="RefSeq" id="WP_261294286.1">
    <property type="nucleotide sequence ID" value="NZ_JANQBK010000005.1"/>
</dbReference>
<keyword evidence="11" id="KW-1185">Reference proteome</keyword>
<keyword evidence="3" id="KW-0808">Transferase</keyword>
<dbReference type="PROSITE" id="PS52029">
    <property type="entry name" value="LD_TPASE"/>
    <property type="match status" value="1"/>
</dbReference>
<protein>
    <submittedName>
        <fullName evidence="10">L,D-transpeptidase family protein</fullName>
    </submittedName>
</protein>
<comment type="similarity">
    <text evidence="2">Belongs to the YkuD family.</text>
</comment>
<dbReference type="Proteomes" id="UP001595713">
    <property type="component" value="Unassembled WGS sequence"/>
</dbReference>
<name>A0ABV7SVB2_9SPHN</name>
<dbReference type="InterPro" id="IPR050979">
    <property type="entry name" value="LD-transpeptidase"/>
</dbReference>
<feature type="domain" description="L,D-TPase catalytic" evidence="9">
    <location>
        <begin position="65"/>
        <end position="174"/>
    </location>
</feature>
<evidence type="ECO:0000256" key="2">
    <source>
        <dbReference type="ARBA" id="ARBA00005992"/>
    </source>
</evidence>
<organism evidence="10 11">
    <name type="scientific">Sphingomonas hylomeconis</name>
    <dbReference type="NCBI Taxonomy" id="1395958"/>
    <lineage>
        <taxon>Bacteria</taxon>
        <taxon>Pseudomonadati</taxon>
        <taxon>Pseudomonadota</taxon>
        <taxon>Alphaproteobacteria</taxon>
        <taxon>Sphingomonadales</taxon>
        <taxon>Sphingomonadaceae</taxon>
        <taxon>Sphingomonas</taxon>
    </lineage>
</organism>
<dbReference type="CDD" id="cd16913">
    <property type="entry name" value="YkuD_like"/>
    <property type="match status" value="1"/>
</dbReference>
<proteinExistence type="inferred from homology"/>
<dbReference type="NCBIfam" id="NF004785">
    <property type="entry name" value="PRK06132.1-2"/>
    <property type="match status" value="1"/>
</dbReference>
<evidence type="ECO:0000256" key="4">
    <source>
        <dbReference type="ARBA" id="ARBA00022960"/>
    </source>
</evidence>
<gene>
    <name evidence="10" type="ORF">ACFONA_12175</name>
</gene>
<evidence type="ECO:0000256" key="3">
    <source>
        <dbReference type="ARBA" id="ARBA00022679"/>
    </source>
</evidence>
<feature type="chain" id="PRO_5047263699" evidence="8">
    <location>
        <begin position="27"/>
        <end position="325"/>
    </location>
</feature>
<keyword evidence="6 7" id="KW-0961">Cell wall biogenesis/degradation</keyword>
<comment type="pathway">
    <text evidence="1 7">Cell wall biogenesis; peptidoglycan biosynthesis.</text>
</comment>
<feature type="active site" description="Nucleophile" evidence="7">
    <location>
        <position position="150"/>
    </location>
</feature>
<dbReference type="InterPro" id="IPR005490">
    <property type="entry name" value="LD_TPept_cat_dom"/>
</dbReference>
<evidence type="ECO:0000256" key="7">
    <source>
        <dbReference type="PROSITE-ProRule" id="PRU01373"/>
    </source>
</evidence>
<evidence type="ECO:0000256" key="6">
    <source>
        <dbReference type="ARBA" id="ARBA00023316"/>
    </source>
</evidence>
<evidence type="ECO:0000256" key="5">
    <source>
        <dbReference type="ARBA" id="ARBA00022984"/>
    </source>
</evidence>
<dbReference type="EMBL" id="JBHRXP010000007">
    <property type="protein sequence ID" value="MFC3580923.1"/>
    <property type="molecule type" value="Genomic_DNA"/>
</dbReference>
<accession>A0ABV7SVB2</accession>
<keyword evidence="8" id="KW-0732">Signal</keyword>
<feature type="active site" description="Proton donor/acceptor" evidence="7">
    <location>
        <position position="137"/>
    </location>
</feature>
<dbReference type="PANTHER" id="PTHR30582:SF2">
    <property type="entry name" value="L,D-TRANSPEPTIDASE YCIB-RELATED"/>
    <property type="match status" value="1"/>
</dbReference>
<sequence length="325" mass="34446">MTGRAGLRLACLLMPLLLLLSAPLAAQQATPPPAPLDRVTVQSAVERLKPGEYLWAPQVAPAGPILLIVNVTTQRGILYRNGLPIGITTVSTGRDGHRTPTGVFTVLQRQVEHYSSLYENAPMPYMQRLTWDGVALHGGVLPGYPASHGCIRLPKKFARLLYAETRLGMTVMVVAQDALPALAPTTAPLPTAAGDTEATGSYVWYPERAPTGPVSIVVSVADRMLVVLRNGREIGTADVRIAADIAQPLLFLFDSTGPSGDHWSRVALPIGSTAPMPALSAADITPPAAFQPILRAILAPGATVLIIPDSIGRRPPVPAAPREDE</sequence>
<reference evidence="11" key="1">
    <citation type="journal article" date="2019" name="Int. J. Syst. Evol. Microbiol.">
        <title>The Global Catalogue of Microorganisms (GCM) 10K type strain sequencing project: providing services to taxonomists for standard genome sequencing and annotation.</title>
        <authorList>
            <consortium name="The Broad Institute Genomics Platform"/>
            <consortium name="The Broad Institute Genome Sequencing Center for Infectious Disease"/>
            <person name="Wu L."/>
            <person name="Ma J."/>
        </authorList>
    </citation>
    <scope>NUCLEOTIDE SEQUENCE [LARGE SCALE GENOMIC DNA]</scope>
    <source>
        <strain evidence="11">KCTC 42739</strain>
    </source>
</reference>
<dbReference type="InterPro" id="IPR038063">
    <property type="entry name" value="Transpep_catalytic_dom"/>
</dbReference>
<keyword evidence="5 7" id="KW-0573">Peptidoglycan synthesis</keyword>
<evidence type="ECO:0000259" key="9">
    <source>
        <dbReference type="PROSITE" id="PS52029"/>
    </source>
</evidence>
<dbReference type="Pfam" id="PF03734">
    <property type="entry name" value="YkuD"/>
    <property type="match status" value="1"/>
</dbReference>
<evidence type="ECO:0000256" key="8">
    <source>
        <dbReference type="SAM" id="SignalP"/>
    </source>
</evidence>
<comment type="caution">
    <text evidence="10">The sequence shown here is derived from an EMBL/GenBank/DDBJ whole genome shotgun (WGS) entry which is preliminary data.</text>
</comment>
<evidence type="ECO:0000313" key="10">
    <source>
        <dbReference type="EMBL" id="MFC3580923.1"/>
    </source>
</evidence>
<keyword evidence="4 7" id="KW-0133">Cell shape</keyword>
<evidence type="ECO:0000313" key="11">
    <source>
        <dbReference type="Proteomes" id="UP001595713"/>
    </source>
</evidence>